<dbReference type="Gene3D" id="3.40.50.360">
    <property type="match status" value="1"/>
</dbReference>
<gene>
    <name evidence="2" type="ORF">CLV40_1379</name>
</gene>
<dbReference type="PANTHER" id="PTHR30543:SF21">
    <property type="entry name" value="NAD(P)H-DEPENDENT FMN REDUCTASE LOT6"/>
    <property type="match status" value="1"/>
</dbReference>
<reference evidence="2 3" key="1">
    <citation type="submission" date="2018-02" db="EMBL/GenBank/DDBJ databases">
        <title>Genomic Encyclopedia of Archaeal and Bacterial Type Strains, Phase II (KMG-II): from individual species to whole genera.</title>
        <authorList>
            <person name="Goeker M."/>
        </authorList>
    </citation>
    <scope>NUCLEOTIDE SEQUENCE [LARGE SCALE GENOMIC DNA]</scope>
    <source>
        <strain evidence="2 3">YU 961-1</strain>
    </source>
</reference>
<dbReference type="Pfam" id="PF03358">
    <property type="entry name" value="FMN_red"/>
    <property type="match status" value="1"/>
</dbReference>
<proteinExistence type="predicted"/>
<evidence type="ECO:0000259" key="1">
    <source>
        <dbReference type="Pfam" id="PF03358"/>
    </source>
</evidence>
<protein>
    <submittedName>
        <fullName evidence="2">NAD(P)H-dependent FMN reductase</fullName>
    </submittedName>
</protein>
<dbReference type="AlphaFoldDB" id="A0A2S6GC36"/>
<evidence type="ECO:0000313" key="2">
    <source>
        <dbReference type="EMBL" id="PPK62039.1"/>
    </source>
</evidence>
<dbReference type="InterPro" id="IPR005025">
    <property type="entry name" value="FMN_Rdtase-like_dom"/>
</dbReference>
<keyword evidence="3" id="KW-1185">Reference proteome</keyword>
<dbReference type="SUPFAM" id="SSF52218">
    <property type="entry name" value="Flavoproteins"/>
    <property type="match status" value="1"/>
</dbReference>
<organism evidence="2 3">
    <name type="scientific">Actinokineospora auranticolor</name>
    <dbReference type="NCBI Taxonomy" id="155976"/>
    <lineage>
        <taxon>Bacteria</taxon>
        <taxon>Bacillati</taxon>
        <taxon>Actinomycetota</taxon>
        <taxon>Actinomycetes</taxon>
        <taxon>Pseudonocardiales</taxon>
        <taxon>Pseudonocardiaceae</taxon>
        <taxon>Actinokineospora</taxon>
    </lineage>
</organism>
<dbReference type="InterPro" id="IPR050712">
    <property type="entry name" value="NAD(P)H-dep_reductase"/>
</dbReference>
<dbReference type="Proteomes" id="UP000239203">
    <property type="component" value="Unassembled WGS sequence"/>
</dbReference>
<sequence>MSVAPSAVSAPIRVAVIIGSVRKGRFGPTVAGWFVTQVARHPGVEVDLIDLIDYDLPAALTDSPSPEIGAKLGELDPRLTAADAFVVVTPEYNHSVPASLKSFIDWHFVQWQAKPVALISYGGMAGGLRAVEHLRHIFAELHAMTIRDSLSFHNFHAQFDAQGQLIEPAGAEAAADTLVNQLGWWARALREARDKHPYGA</sequence>
<feature type="domain" description="NADPH-dependent FMN reductase-like" evidence="1">
    <location>
        <begin position="13"/>
        <end position="156"/>
    </location>
</feature>
<dbReference type="PANTHER" id="PTHR30543">
    <property type="entry name" value="CHROMATE REDUCTASE"/>
    <property type="match status" value="1"/>
</dbReference>
<name>A0A2S6GC36_9PSEU</name>
<dbReference type="EMBL" id="PTIX01000037">
    <property type="protein sequence ID" value="PPK62039.1"/>
    <property type="molecule type" value="Genomic_DNA"/>
</dbReference>
<dbReference type="GO" id="GO:0005829">
    <property type="term" value="C:cytosol"/>
    <property type="evidence" value="ECO:0007669"/>
    <property type="project" value="TreeGrafter"/>
</dbReference>
<dbReference type="OrthoDB" id="9812295at2"/>
<dbReference type="RefSeq" id="WP_104483305.1">
    <property type="nucleotide sequence ID" value="NZ_CP154825.1"/>
</dbReference>
<accession>A0A2S6GC36</accession>
<dbReference type="GO" id="GO:0016491">
    <property type="term" value="F:oxidoreductase activity"/>
    <property type="evidence" value="ECO:0007669"/>
    <property type="project" value="InterPro"/>
</dbReference>
<comment type="caution">
    <text evidence="2">The sequence shown here is derived from an EMBL/GenBank/DDBJ whole genome shotgun (WGS) entry which is preliminary data.</text>
</comment>
<evidence type="ECO:0000313" key="3">
    <source>
        <dbReference type="Proteomes" id="UP000239203"/>
    </source>
</evidence>
<dbReference type="GO" id="GO:0010181">
    <property type="term" value="F:FMN binding"/>
    <property type="evidence" value="ECO:0007669"/>
    <property type="project" value="TreeGrafter"/>
</dbReference>
<dbReference type="InterPro" id="IPR029039">
    <property type="entry name" value="Flavoprotein-like_sf"/>
</dbReference>